<organism evidence="2 3">
    <name type="scientific">Perkinsus chesapeaki</name>
    <name type="common">Clam parasite</name>
    <name type="synonym">Perkinsus andrewsi</name>
    <dbReference type="NCBI Taxonomy" id="330153"/>
    <lineage>
        <taxon>Eukaryota</taxon>
        <taxon>Sar</taxon>
        <taxon>Alveolata</taxon>
        <taxon>Perkinsozoa</taxon>
        <taxon>Perkinsea</taxon>
        <taxon>Perkinsida</taxon>
        <taxon>Perkinsidae</taxon>
        <taxon>Perkinsus</taxon>
    </lineage>
</organism>
<evidence type="ECO:0000313" key="2">
    <source>
        <dbReference type="EMBL" id="KAF4647482.1"/>
    </source>
</evidence>
<dbReference type="AlphaFoldDB" id="A0A7J6KKS2"/>
<feature type="region of interest" description="Disordered" evidence="1">
    <location>
        <begin position="1"/>
        <end position="25"/>
    </location>
</feature>
<evidence type="ECO:0000313" key="3">
    <source>
        <dbReference type="Proteomes" id="UP000591131"/>
    </source>
</evidence>
<dbReference type="EMBL" id="JAAPAO010002577">
    <property type="protein sequence ID" value="KAF4647482.1"/>
    <property type="molecule type" value="Genomic_DNA"/>
</dbReference>
<comment type="caution">
    <text evidence="2">The sequence shown here is derived from an EMBL/GenBank/DDBJ whole genome shotgun (WGS) entry which is preliminary data.</text>
</comment>
<feature type="compositionally biased region" description="Polar residues" evidence="1">
    <location>
        <begin position="1"/>
        <end position="16"/>
    </location>
</feature>
<protein>
    <submittedName>
        <fullName evidence="2">Uncharacterized protein</fullName>
    </submittedName>
</protein>
<sequence length="172" mass="19624">MPEPQASTSHMTQANEGRNDGSFKTRPTVRSQFMEQMKSAHLDCDSMDIRSVKRIGIYNAEAAKHRPVMVNFGDTETANKFMKENTLALREAGLTFKWWRPPHMRRSRHGGPPMHNTQGYSAASRTEVATLKLQVENLTRMLTTNKENGVKVHEDIFRQRSVNQSCTGQDFQ</sequence>
<dbReference type="Proteomes" id="UP000591131">
    <property type="component" value="Unassembled WGS sequence"/>
</dbReference>
<gene>
    <name evidence="2" type="ORF">FOL47_004531</name>
</gene>
<reference evidence="2 3" key="1">
    <citation type="submission" date="2020-04" db="EMBL/GenBank/DDBJ databases">
        <title>Perkinsus chesapeaki whole genome sequence.</title>
        <authorList>
            <person name="Bogema D.R."/>
        </authorList>
    </citation>
    <scope>NUCLEOTIDE SEQUENCE [LARGE SCALE GENOMIC DNA]</scope>
    <source>
        <strain evidence="2">ATCC PRA-425</strain>
    </source>
</reference>
<keyword evidence="3" id="KW-1185">Reference proteome</keyword>
<accession>A0A7J6KKS2</accession>
<proteinExistence type="predicted"/>
<evidence type="ECO:0000256" key="1">
    <source>
        <dbReference type="SAM" id="MobiDB-lite"/>
    </source>
</evidence>
<feature type="region of interest" description="Disordered" evidence="1">
    <location>
        <begin position="103"/>
        <end position="122"/>
    </location>
</feature>
<name>A0A7J6KKS2_PERCH</name>